<reference evidence="2 3" key="1">
    <citation type="submission" date="2021-06" db="EMBL/GenBank/DDBJ databases">
        <authorList>
            <person name="Palmer J.M."/>
        </authorList>
    </citation>
    <scope>NUCLEOTIDE SEQUENCE [LARGE SCALE GENOMIC DNA]</scope>
    <source>
        <strain evidence="2 3">CL_MEX2019</strain>
        <tissue evidence="2">Muscle</tissue>
    </source>
</reference>
<organism evidence="2 3">
    <name type="scientific">Characodon lateralis</name>
    <dbReference type="NCBI Taxonomy" id="208331"/>
    <lineage>
        <taxon>Eukaryota</taxon>
        <taxon>Metazoa</taxon>
        <taxon>Chordata</taxon>
        <taxon>Craniata</taxon>
        <taxon>Vertebrata</taxon>
        <taxon>Euteleostomi</taxon>
        <taxon>Actinopterygii</taxon>
        <taxon>Neopterygii</taxon>
        <taxon>Teleostei</taxon>
        <taxon>Neoteleostei</taxon>
        <taxon>Acanthomorphata</taxon>
        <taxon>Ovalentaria</taxon>
        <taxon>Atherinomorphae</taxon>
        <taxon>Cyprinodontiformes</taxon>
        <taxon>Goodeidae</taxon>
        <taxon>Characodon</taxon>
    </lineage>
</organism>
<dbReference type="PROSITE" id="PS00028">
    <property type="entry name" value="ZINC_FINGER_C2H2_1"/>
    <property type="match status" value="1"/>
</dbReference>
<name>A0ABU7E5H2_9TELE</name>
<accession>A0ABU7E5H2</accession>
<feature type="domain" description="C2H2-type" evidence="1">
    <location>
        <begin position="51"/>
        <end position="72"/>
    </location>
</feature>
<proteinExistence type="predicted"/>
<dbReference type="Proteomes" id="UP001352852">
    <property type="component" value="Unassembled WGS sequence"/>
</dbReference>
<evidence type="ECO:0000313" key="3">
    <source>
        <dbReference type="Proteomes" id="UP001352852"/>
    </source>
</evidence>
<protein>
    <recommendedName>
        <fullName evidence="1">C2H2-type domain-containing protein</fullName>
    </recommendedName>
</protein>
<comment type="caution">
    <text evidence="2">The sequence shown here is derived from an EMBL/GenBank/DDBJ whole genome shotgun (WGS) entry which is preliminary data.</text>
</comment>
<keyword evidence="3" id="KW-1185">Reference proteome</keyword>
<dbReference type="EMBL" id="JAHUTJ010047179">
    <property type="protein sequence ID" value="MED6282503.1"/>
    <property type="molecule type" value="Genomic_DNA"/>
</dbReference>
<gene>
    <name evidence="2" type="ORF">CHARACLAT_032827</name>
</gene>
<dbReference type="InterPro" id="IPR013087">
    <property type="entry name" value="Znf_C2H2_type"/>
</dbReference>
<evidence type="ECO:0000313" key="2">
    <source>
        <dbReference type="EMBL" id="MED6282503.1"/>
    </source>
</evidence>
<evidence type="ECO:0000259" key="1">
    <source>
        <dbReference type="PROSITE" id="PS00028"/>
    </source>
</evidence>
<sequence length="164" mass="17445">MQSSQMLCLSSASESAIVCCLYCKAELGSGDEAQEHVCSQPISQGASGFNCPLCSLICVSQPELQEHLLSCHMNLEPESTTARAEGHTSTTYTVTSDGDKVDRADPNMLSEEQSHLGPGQHVLVALSCGGDSRSSGQMVEVNINELLNSSVAFIYEDKKSSPNT</sequence>